<feature type="compositionally biased region" description="Basic and acidic residues" evidence="7">
    <location>
        <begin position="146"/>
        <end position="155"/>
    </location>
</feature>
<dbReference type="PANTHER" id="PTHR15608:SF0">
    <property type="entry name" value="HIV TAT-SPECIFIC FACTOR 1"/>
    <property type="match status" value="1"/>
</dbReference>
<keyword evidence="10" id="KW-1185">Reference proteome</keyword>
<dbReference type="STRING" id="1314782.A0A165TL83"/>
<dbReference type="Proteomes" id="UP000076761">
    <property type="component" value="Unassembled WGS sequence"/>
</dbReference>
<dbReference type="Pfam" id="PF00076">
    <property type="entry name" value="RRM_1"/>
    <property type="match status" value="2"/>
</dbReference>
<evidence type="ECO:0000256" key="6">
    <source>
        <dbReference type="PROSITE-ProRule" id="PRU00176"/>
    </source>
</evidence>
<keyword evidence="2" id="KW-0507">mRNA processing</keyword>
<evidence type="ECO:0000256" key="7">
    <source>
        <dbReference type="SAM" id="MobiDB-lite"/>
    </source>
</evidence>
<feature type="compositionally biased region" description="Basic and acidic residues" evidence="7">
    <location>
        <begin position="259"/>
        <end position="268"/>
    </location>
</feature>
<name>A0A165TL83_9AGAM</name>
<dbReference type="AlphaFoldDB" id="A0A165TL83"/>
<keyword evidence="3" id="KW-0677">Repeat</keyword>
<organism evidence="9 10">
    <name type="scientific">Neolentinus lepideus HHB14362 ss-1</name>
    <dbReference type="NCBI Taxonomy" id="1314782"/>
    <lineage>
        <taxon>Eukaryota</taxon>
        <taxon>Fungi</taxon>
        <taxon>Dikarya</taxon>
        <taxon>Basidiomycota</taxon>
        <taxon>Agaricomycotina</taxon>
        <taxon>Agaricomycetes</taxon>
        <taxon>Gloeophyllales</taxon>
        <taxon>Gloeophyllaceae</taxon>
        <taxon>Neolentinus</taxon>
    </lineage>
</organism>
<feature type="domain" description="RRM" evidence="8">
    <location>
        <begin position="158"/>
        <end position="246"/>
    </location>
</feature>
<dbReference type="OrthoDB" id="10258585at2759"/>
<keyword evidence="5" id="KW-0508">mRNA splicing</keyword>
<dbReference type="GO" id="GO:0003723">
    <property type="term" value="F:RNA binding"/>
    <property type="evidence" value="ECO:0007669"/>
    <property type="project" value="UniProtKB-UniRule"/>
</dbReference>
<dbReference type="InterPro" id="IPR012677">
    <property type="entry name" value="Nucleotide-bd_a/b_plait_sf"/>
</dbReference>
<feature type="region of interest" description="Disordered" evidence="7">
    <location>
        <begin position="397"/>
        <end position="417"/>
    </location>
</feature>
<comment type="similarity">
    <text evidence="1">Belongs to the HTATSF1 family.</text>
</comment>
<feature type="compositionally biased region" description="Low complexity" evidence="7">
    <location>
        <begin position="1"/>
        <end position="14"/>
    </location>
</feature>
<dbReference type="PROSITE" id="PS50102">
    <property type="entry name" value="RRM"/>
    <property type="match status" value="1"/>
</dbReference>
<dbReference type="GO" id="GO:0000398">
    <property type="term" value="P:mRNA splicing, via spliceosome"/>
    <property type="evidence" value="ECO:0007669"/>
    <property type="project" value="InterPro"/>
</dbReference>
<dbReference type="EMBL" id="KV425565">
    <property type="protein sequence ID" value="KZT26838.1"/>
    <property type="molecule type" value="Genomic_DNA"/>
</dbReference>
<dbReference type="GO" id="GO:0005684">
    <property type="term" value="C:U2-type spliceosomal complex"/>
    <property type="evidence" value="ECO:0007669"/>
    <property type="project" value="TreeGrafter"/>
</dbReference>
<protein>
    <recommendedName>
        <fullName evidence="8">RRM domain-containing protein</fullName>
    </recommendedName>
</protein>
<evidence type="ECO:0000256" key="5">
    <source>
        <dbReference type="ARBA" id="ARBA00023187"/>
    </source>
</evidence>
<feature type="region of interest" description="Disordered" evidence="7">
    <location>
        <begin position="242"/>
        <end position="272"/>
    </location>
</feature>
<dbReference type="InterPro" id="IPR034393">
    <property type="entry name" value="TatSF1-like"/>
</dbReference>
<feature type="compositionally biased region" description="Basic and acidic residues" evidence="7">
    <location>
        <begin position="242"/>
        <end position="251"/>
    </location>
</feature>
<evidence type="ECO:0000313" key="10">
    <source>
        <dbReference type="Proteomes" id="UP000076761"/>
    </source>
</evidence>
<feature type="region of interest" description="Disordered" evidence="7">
    <location>
        <begin position="117"/>
        <end position="159"/>
    </location>
</feature>
<evidence type="ECO:0000256" key="1">
    <source>
        <dbReference type="ARBA" id="ARBA00007747"/>
    </source>
</evidence>
<dbReference type="CDD" id="cd12285">
    <property type="entry name" value="RRM3_RBM39_like"/>
    <property type="match status" value="1"/>
</dbReference>
<keyword evidence="4 6" id="KW-0694">RNA-binding</keyword>
<sequence length="432" mass="48257">MSNDAVSVPASSSAGGTRAPPALLSSTTPEQQAAAFDADPNAYFDKESGSWRYENEDGTELEWNVTKRAWVPVVRVEPALRVSYVSDETQVDEDLFKNHQAAYSVAGVDELAPAAPLLARDKKRKKREEVNDGPYLGPTAKRGKKKDSQPTERKSKNTAVYVTGLPPDAEFDEIHERFSKFGLIEEDDQGEPKIKMYAREDGSFNGEALVVYFKEDSVMLALNILDDAELRLGDPSTRMRVQKADFTRKAGEGGGGEQPTDRKTVDRKKATRRITKMQKKLEEWDEEEEGFGPLLDKNDKTQATNKNSRVVVLKHMFTLQELEEDASLLLDLKEDVRDECSSLGEVTNVVLYDNEPEGIMSVKYRDPLSAQACVLKMNGRFFAGRRIEASLYSGRQRFKKSGGAGDDYEGGGEEAEKNRLAEFEQWLLTEGD</sequence>
<dbReference type="SUPFAM" id="SSF54928">
    <property type="entry name" value="RNA-binding domain, RBD"/>
    <property type="match status" value="2"/>
</dbReference>
<dbReference type="SMART" id="SM00360">
    <property type="entry name" value="RRM"/>
    <property type="match status" value="2"/>
</dbReference>
<dbReference type="InterPro" id="IPR000504">
    <property type="entry name" value="RRM_dom"/>
</dbReference>
<dbReference type="InParanoid" id="A0A165TL83"/>
<proteinExistence type="inferred from homology"/>
<reference evidence="9 10" key="1">
    <citation type="journal article" date="2016" name="Mol. Biol. Evol.">
        <title>Comparative Genomics of Early-Diverging Mushroom-Forming Fungi Provides Insights into the Origins of Lignocellulose Decay Capabilities.</title>
        <authorList>
            <person name="Nagy L.G."/>
            <person name="Riley R."/>
            <person name="Tritt A."/>
            <person name="Adam C."/>
            <person name="Daum C."/>
            <person name="Floudas D."/>
            <person name="Sun H."/>
            <person name="Yadav J.S."/>
            <person name="Pangilinan J."/>
            <person name="Larsson K.H."/>
            <person name="Matsuura K."/>
            <person name="Barry K."/>
            <person name="Labutti K."/>
            <person name="Kuo R."/>
            <person name="Ohm R.A."/>
            <person name="Bhattacharya S.S."/>
            <person name="Shirouzu T."/>
            <person name="Yoshinaga Y."/>
            <person name="Martin F.M."/>
            <person name="Grigoriev I.V."/>
            <person name="Hibbett D.S."/>
        </authorList>
    </citation>
    <scope>NUCLEOTIDE SEQUENCE [LARGE SCALE GENOMIC DNA]</scope>
    <source>
        <strain evidence="9 10">HHB14362 ss-1</strain>
    </source>
</reference>
<evidence type="ECO:0000259" key="8">
    <source>
        <dbReference type="PROSITE" id="PS50102"/>
    </source>
</evidence>
<dbReference type="FunFam" id="3.30.70.330:FF:000105">
    <property type="entry name" value="HIV Tat-specific factor 1 homolog"/>
    <property type="match status" value="1"/>
</dbReference>
<accession>A0A165TL83</accession>
<dbReference type="GO" id="GO:0005686">
    <property type="term" value="C:U2 snRNP"/>
    <property type="evidence" value="ECO:0007669"/>
    <property type="project" value="TreeGrafter"/>
</dbReference>
<evidence type="ECO:0000256" key="4">
    <source>
        <dbReference type="ARBA" id="ARBA00022884"/>
    </source>
</evidence>
<dbReference type="InterPro" id="IPR035979">
    <property type="entry name" value="RBD_domain_sf"/>
</dbReference>
<dbReference type="PANTHER" id="PTHR15608">
    <property type="entry name" value="SPLICING FACTOR U2AF-ASSOCIATED PROTEIN 2"/>
    <property type="match status" value="1"/>
</dbReference>
<evidence type="ECO:0000256" key="2">
    <source>
        <dbReference type="ARBA" id="ARBA00022664"/>
    </source>
</evidence>
<evidence type="ECO:0000256" key="3">
    <source>
        <dbReference type="ARBA" id="ARBA00022737"/>
    </source>
</evidence>
<dbReference type="Gene3D" id="3.30.70.330">
    <property type="match status" value="2"/>
</dbReference>
<dbReference type="CDD" id="cd12281">
    <property type="entry name" value="RRM1_TatSF1_like"/>
    <property type="match status" value="1"/>
</dbReference>
<gene>
    <name evidence="9" type="ORF">NEOLEDRAFT_1155547</name>
</gene>
<dbReference type="InterPro" id="IPR034392">
    <property type="entry name" value="TatSF1-like_RRM1"/>
</dbReference>
<feature type="region of interest" description="Disordered" evidence="7">
    <location>
        <begin position="1"/>
        <end position="32"/>
    </location>
</feature>
<evidence type="ECO:0000313" key="9">
    <source>
        <dbReference type="EMBL" id="KZT26838.1"/>
    </source>
</evidence>
<dbReference type="FunCoup" id="A0A165TL83">
    <property type="interactions" value="94"/>
</dbReference>